<protein>
    <submittedName>
        <fullName evidence="1">Uncharacterized protein</fullName>
    </submittedName>
</protein>
<gene>
    <name evidence="1" type="ORF">EIP75_23345</name>
</gene>
<dbReference type="OrthoDB" id="9762730at2"/>
<reference evidence="1 2" key="1">
    <citation type="submission" date="2018-12" db="EMBL/GenBank/DDBJ databases">
        <title>The whole draft genome of Aquabacterium sp. SJQ9.</title>
        <authorList>
            <person name="Sun L."/>
            <person name="Gao X."/>
            <person name="Chen W."/>
            <person name="Huang K."/>
        </authorList>
    </citation>
    <scope>NUCLEOTIDE SEQUENCE [LARGE SCALE GENOMIC DNA]</scope>
    <source>
        <strain evidence="1 2">SJQ9</strain>
    </source>
</reference>
<dbReference type="RefSeq" id="WP_125245594.1">
    <property type="nucleotide sequence ID" value="NZ_RSED01000038.1"/>
</dbReference>
<dbReference type="Proteomes" id="UP000269265">
    <property type="component" value="Unassembled WGS sequence"/>
</dbReference>
<keyword evidence="2" id="KW-1185">Reference proteome</keyword>
<evidence type="ECO:0000313" key="2">
    <source>
        <dbReference type="Proteomes" id="UP000269265"/>
    </source>
</evidence>
<dbReference type="EMBL" id="RSED01000038">
    <property type="protein sequence ID" value="RRR99947.1"/>
    <property type="molecule type" value="Genomic_DNA"/>
</dbReference>
<name>A0A3R8RYG4_9BURK</name>
<organism evidence="1 2">
    <name type="scientific">Aquabacterium soli</name>
    <dbReference type="NCBI Taxonomy" id="2493092"/>
    <lineage>
        <taxon>Bacteria</taxon>
        <taxon>Pseudomonadati</taxon>
        <taxon>Pseudomonadota</taxon>
        <taxon>Betaproteobacteria</taxon>
        <taxon>Burkholderiales</taxon>
        <taxon>Aquabacterium</taxon>
    </lineage>
</organism>
<comment type="caution">
    <text evidence="1">The sequence shown here is derived from an EMBL/GenBank/DDBJ whole genome shotgun (WGS) entry which is preliminary data.</text>
</comment>
<evidence type="ECO:0000313" key="1">
    <source>
        <dbReference type="EMBL" id="RRR99947.1"/>
    </source>
</evidence>
<proteinExistence type="predicted"/>
<accession>A0A3R8RYG4</accession>
<dbReference type="AlphaFoldDB" id="A0A3R8RYG4"/>
<sequence length="160" mass="17466">MGKILQAHAQRRPVSVLQIHRHAREYGQSLATGMAKTLGFSPVDAMIGLRDPLAMLVLRVPWAEVERSLAPLFARKASMAACRHVRPDAADVADGLSAARRARLPLRLMVEPLFQAAPCLLMDDTGVLTEETVVRTFSILKATDLLSHSRSVLGAYISGR</sequence>